<accession>A0ABT5IY30</accession>
<dbReference type="InterPro" id="IPR016195">
    <property type="entry name" value="Pol/histidinol_Pase-like"/>
</dbReference>
<dbReference type="InterPro" id="IPR003141">
    <property type="entry name" value="Pol/His_phosphatase_N"/>
</dbReference>
<evidence type="ECO:0000259" key="1">
    <source>
        <dbReference type="SMART" id="SM00481"/>
    </source>
</evidence>
<organism evidence="2 3">
    <name type="scientific">Vogesella aquatica</name>
    <dbReference type="NCBI Taxonomy" id="2984206"/>
    <lineage>
        <taxon>Bacteria</taxon>
        <taxon>Pseudomonadati</taxon>
        <taxon>Pseudomonadota</taxon>
        <taxon>Betaproteobacteria</taxon>
        <taxon>Neisseriales</taxon>
        <taxon>Chromobacteriaceae</taxon>
        <taxon>Vogesella</taxon>
    </lineage>
</organism>
<dbReference type="SMART" id="SM00481">
    <property type="entry name" value="POLIIIAc"/>
    <property type="match status" value="1"/>
</dbReference>
<dbReference type="InterPro" id="IPR004013">
    <property type="entry name" value="PHP_dom"/>
</dbReference>
<dbReference type="Gene3D" id="3.20.20.140">
    <property type="entry name" value="Metal-dependent hydrolases"/>
    <property type="match status" value="1"/>
</dbReference>
<dbReference type="Pfam" id="PF02811">
    <property type="entry name" value="PHP"/>
    <property type="match status" value="1"/>
</dbReference>
<comment type="caution">
    <text evidence="2">The sequence shown here is derived from an EMBL/GenBank/DDBJ whole genome shotgun (WGS) entry which is preliminary data.</text>
</comment>
<dbReference type="CDD" id="cd07438">
    <property type="entry name" value="PHP_HisPPase_AMP"/>
    <property type="match status" value="1"/>
</dbReference>
<dbReference type="NCBIfam" id="NF041577">
    <property type="entry name" value="nside_bi_sphtase"/>
    <property type="match status" value="1"/>
</dbReference>
<evidence type="ECO:0000313" key="2">
    <source>
        <dbReference type="EMBL" id="MDC7717448.1"/>
    </source>
</evidence>
<dbReference type="PANTHER" id="PTHR42924">
    <property type="entry name" value="EXONUCLEASE"/>
    <property type="match status" value="1"/>
</dbReference>
<dbReference type="Gene3D" id="1.10.150.650">
    <property type="match status" value="1"/>
</dbReference>
<name>A0ABT5IY30_9NEIS</name>
<dbReference type="EMBL" id="JAQQLF010000010">
    <property type="protein sequence ID" value="MDC7717448.1"/>
    <property type="molecule type" value="Genomic_DNA"/>
</dbReference>
<proteinExistence type="predicted"/>
<dbReference type="InterPro" id="IPR052018">
    <property type="entry name" value="PHP_domain"/>
</dbReference>
<dbReference type="SUPFAM" id="SSF89550">
    <property type="entry name" value="PHP domain-like"/>
    <property type="match status" value="1"/>
</dbReference>
<evidence type="ECO:0000313" key="3">
    <source>
        <dbReference type="Proteomes" id="UP001219956"/>
    </source>
</evidence>
<dbReference type="RefSeq" id="WP_272751765.1">
    <property type="nucleotide sequence ID" value="NZ_JAQQLF010000010.1"/>
</dbReference>
<gene>
    <name evidence="2" type="ORF">PQU95_09515</name>
</gene>
<keyword evidence="3" id="KW-1185">Reference proteome</keyword>
<reference evidence="2 3" key="1">
    <citation type="submission" date="2023-01" db="EMBL/GenBank/DDBJ databases">
        <title>Novel species of the genus Vogesella isolated from rivers.</title>
        <authorList>
            <person name="Lu H."/>
        </authorList>
    </citation>
    <scope>NUCLEOTIDE SEQUENCE [LARGE SCALE GENOMIC DNA]</scope>
    <source>
        <strain evidence="2 3">DC21W</strain>
    </source>
</reference>
<dbReference type="Proteomes" id="UP001219956">
    <property type="component" value="Unassembled WGS sequence"/>
</dbReference>
<sequence length="294" mass="31147">MNSIDLHFHSTASDGGLPPAEVIRRAAERGATLLALTDHDCTAGLAEAAATASACGVPFLNGVEVSVSWQQRHTVHIVGLGIDAANPVLQAGLKSIRDGRVERARQMSASLEKAGIHGAFDGAMRFAGNPEMVGRTHFARFLVQSGEVKDVKTVFRKYLTNGKPGYVPHEWASLEDAVAWIRAAGGMAVIAHPGRYDMGRTLIERLILDFKAAGGEGIEIASGSHSLDDMIKFALHAQRHELYASAGSDFHAPGEGGRDVGSTQLLPPICQPVWLPLAARIQQPAANPAANLAS</sequence>
<dbReference type="InterPro" id="IPR049742">
    <property type="entry name" value="35NBP"/>
</dbReference>
<protein>
    <submittedName>
        <fullName evidence="2">PHP domain-containing protein</fullName>
    </submittedName>
</protein>
<dbReference type="PANTHER" id="PTHR42924:SF3">
    <property type="entry name" value="POLYMERASE_HISTIDINOL PHOSPHATASE N-TERMINAL DOMAIN-CONTAINING PROTEIN"/>
    <property type="match status" value="1"/>
</dbReference>
<feature type="domain" description="Polymerase/histidinol phosphatase N-terminal" evidence="1">
    <location>
        <begin position="4"/>
        <end position="69"/>
    </location>
</feature>